<reference evidence="2" key="1">
    <citation type="submission" date="2023-03" db="EMBL/GenBank/DDBJ databases">
        <title>Complete genome of Cladonia borealis.</title>
        <authorList>
            <person name="Park H."/>
        </authorList>
    </citation>
    <scope>NUCLEOTIDE SEQUENCE</scope>
    <source>
        <strain evidence="2">ANT050790</strain>
    </source>
</reference>
<keyword evidence="3" id="KW-1185">Reference proteome</keyword>
<dbReference type="EMBL" id="JAFEKC020000009">
    <property type="protein sequence ID" value="KAK0512680.1"/>
    <property type="molecule type" value="Genomic_DNA"/>
</dbReference>
<feature type="domain" description="F-box" evidence="1">
    <location>
        <begin position="20"/>
        <end position="58"/>
    </location>
</feature>
<evidence type="ECO:0000259" key="1">
    <source>
        <dbReference type="Pfam" id="PF12937"/>
    </source>
</evidence>
<evidence type="ECO:0000313" key="3">
    <source>
        <dbReference type="Proteomes" id="UP001166286"/>
    </source>
</evidence>
<dbReference type="AlphaFoldDB" id="A0AA39R0P6"/>
<proteinExistence type="predicted"/>
<dbReference type="InterPro" id="IPR032675">
    <property type="entry name" value="LRR_dom_sf"/>
</dbReference>
<dbReference type="InterPro" id="IPR001810">
    <property type="entry name" value="F-box_dom"/>
</dbReference>
<sequence>MDHATSSLVSPPATNTKMQSQLPPEILMTIFEDVQDQRTLRQLRLVSTQFEELITPIWCREVVLTPDIVAQYGLDRGWADHSMLQVQRTVHTRRVIVKKELDWLLVNRLLSTLKNLQSLFAFESPDEIRDEFPRLEYQVEAFRAVAWRVSRLRGDPYTPTYDHYLAMRRQYSGRYLSENFAYTWLPTSRLTSLKFVDWDEYSYQYISPLLLGNNQLKTLHIAGEYTGTMIEERDIGDQDSLPPIKELSLQNYDWDHSPMIINSFWNWTNLTVLELKRVPILHFLYTVPAENLARLQVFKTDGFCLDNSDWELATRSLSDLISKIWHLYELSLTCNVGDQRLLLSLLGHGATLHTLELRCYHDPFATHLSDRISQKRVNSVQLNFIQVVCPYLTTLALDYRPSVSGVEGLDLAAGDYALTAFRNLRRLKIYVWTCISTDEGSDEPVMAINYRNARGWNERLASTKLGAKFEHIVLNTEVWDVPSNGFSDATFAAEVTVTYGDL</sequence>
<organism evidence="2 3">
    <name type="scientific">Cladonia borealis</name>
    <dbReference type="NCBI Taxonomy" id="184061"/>
    <lineage>
        <taxon>Eukaryota</taxon>
        <taxon>Fungi</taxon>
        <taxon>Dikarya</taxon>
        <taxon>Ascomycota</taxon>
        <taxon>Pezizomycotina</taxon>
        <taxon>Lecanoromycetes</taxon>
        <taxon>OSLEUM clade</taxon>
        <taxon>Lecanoromycetidae</taxon>
        <taxon>Lecanorales</taxon>
        <taxon>Lecanorineae</taxon>
        <taxon>Cladoniaceae</taxon>
        <taxon>Cladonia</taxon>
    </lineage>
</organism>
<dbReference type="Gene3D" id="3.80.10.10">
    <property type="entry name" value="Ribonuclease Inhibitor"/>
    <property type="match status" value="1"/>
</dbReference>
<name>A0AA39R0P6_9LECA</name>
<evidence type="ECO:0000313" key="2">
    <source>
        <dbReference type="EMBL" id="KAK0512680.1"/>
    </source>
</evidence>
<dbReference type="Pfam" id="PF12937">
    <property type="entry name" value="F-box-like"/>
    <property type="match status" value="1"/>
</dbReference>
<gene>
    <name evidence="2" type="ORF">JMJ35_004697</name>
</gene>
<protein>
    <recommendedName>
        <fullName evidence="1">F-box domain-containing protein</fullName>
    </recommendedName>
</protein>
<comment type="caution">
    <text evidence="2">The sequence shown here is derived from an EMBL/GenBank/DDBJ whole genome shotgun (WGS) entry which is preliminary data.</text>
</comment>
<dbReference type="SUPFAM" id="SSF52047">
    <property type="entry name" value="RNI-like"/>
    <property type="match status" value="1"/>
</dbReference>
<dbReference type="Proteomes" id="UP001166286">
    <property type="component" value="Unassembled WGS sequence"/>
</dbReference>
<accession>A0AA39R0P6</accession>